<dbReference type="PANTHER" id="PTHR44688:SF16">
    <property type="entry name" value="DNA-BINDING TRANSCRIPTIONAL ACTIVATOR DEVR_DOSR"/>
    <property type="match status" value="1"/>
</dbReference>
<dbReference type="PROSITE" id="PS50043">
    <property type="entry name" value="HTH_LUXR_2"/>
    <property type="match status" value="1"/>
</dbReference>
<evidence type="ECO:0000313" key="5">
    <source>
        <dbReference type="EMBL" id="ANB60191.1"/>
    </source>
</evidence>
<dbReference type="Proteomes" id="UP000076865">
    <property type="component" value="Chromosome"/>
</dbReference>
<evidence type="ECO:0000313" key="6">
    <source>
        <dbReference type="Proteomes" id="UP000076865"/>
    </source>
</evidence>
<evidence type="ECO:0000256" key="3">
    <source>
        <dbReference type="ARBA" id="ARBA00023163"/>
    </source>
</evidence>
<dbReference type="PATRIC" id="fig|294699.3.peg.2551"/>
<dbReference type="GO" id="GO:0003677">
    <property type="term" value="F:DNA binding"/>
    <property type="evidence" value="ECO:0007669"/>
    <property type="project" value="UniProtKB-KW"/>
</dbReference>
<dbReference type="Pfam" id="PF00196">
    <property type="entry name" value="GerE"/>
    <property type="match status" value="1"/>
</dbReference>
<dbReference type="PRINTS" id="PR00038">
    <property type="entry name" value="HTHLUXR"/>
</dbReference>
<evidence type="ECO:0000256" key="1">
    <source>
        <dbReference type="ARBA" id="ARBA00023015"/>
    </source>
</evidence>
<dbReference type="EMBL" id="CP015438">
    <property type="protein sequence ID" value="ANB60191.1"/>
    <property type="molecule type" value="Genomic_DNA"/>
</dbReference>
<evidence type="ECO:0000259" key="4">
    <source>
        <dbReference type="PROSITE" id="PS50043"/>
    </source>
</evidence>
<keyword evidence="3" id="KW-0804">Transcription</keyword>
<dbReference type="RefSeq" id="WP_066325952.1">
    <property type="nucleotide sequence ID" value="NZ_CP015438.1"/>
</dbReference>
<reference evidence="5 6" key="1">
    <citation type="journal article" date="2006" name="Syst. Appl. Microbiol.">
        <title>Anoxybacillus amylolyticus sp. nov., a thermophilic amylase producing bacterium isolated from Mount Rittmann (Antarctica).</title>
        <authorList>
            <person name="Poli A."/>
            <person name="Esposito E."/>
            <person name="Lama L."/>
            <person name="Orlando P."/>
            <person name="Nicolaus G."/>
            <person name="de Appolonia F."/>
            <person name="Gambacorta A."/>
            <person name="Nicolaus B."/>
        </authorList>
    </citation>
    <scope>NUCLEOTIDE SEQUENCE [LARGE SCALE GENOMIC DNA]</scope>
    <source>
        <strain evidence="5 6">DSM 15939</strain>
    </source>
</reference>
<accession>A0A160F2Q2</accession>
<gene>
    <name evidence="5" type="ORF">GFC30_2480</name>
</gene>
<dbReference type="GO" id="GO:0006355">
    <property type="term" value="P:regulation of DNA-templated transcription"/>
    <property type="evidence" value="ECO:0007669"/>
    <property type="project" value="InterPro"/>
</dbReference>
<sequence length="501" mass="57804">MSRTLHEHLNHLLNNAIHLLSIYKEDLSQEWQHILYFLQQNEKPVHVFALVKKCLLRHFTFSKIGSVNVDDVIQAIQTEWMEMFQRCPEPELVIFHLNLLENAAHKVLKKRIAYSSKLHPSVHYLFSKISESMLYLYRQEIQIDDVCERLLSNPNLPTQWIARIEETKEGFSIKKIIGVHPYKNISGENAVFCSWDEIVSVLGSSHLPVPWKNELLLFGTEDKQVAERLTVSVHLFRAFQEEEEKTFRRWKENRWKDAVILFNEWIIRSQNFQEAMENICFGFGYFLPFERCALFQLSDMESKIVGLYGYRLNNEEIQAITDEIANIPIVNESIGKLKSQHHDMKHFQPIYVPFANKEFPENYTKKFGIASLVIVPVYVPTEGKIIGGIVLDQGAGKHFAVDRSLFPALMKFGQSAGELLLRFIEAPVQKQSLGVHAVSFSSREMEIMKLLADGASTAEAASQLYLSEFTVRDYISSLMKKLNAKNRTELVAKAIRLGIIQ</sequence>
<protein>
    <submittedName>
        <fullName evidence="5">Bacterial regulatory s, luxR family protein</fullName>
    </submittedName>
</protein>
<dbReference type="SUPFAM" id="SSF46894">
    <property type="entry name" value="C-terminal effector domain of the bipartite response regulators"/>
    <property type="match status" value="1"/>
</dbReference>
<keyword evidence="1" id="KW-0805">Transcription regulation</keyword>
<dbReference type="SMART" id="SM00421">
    <property type="entry name" value="HTH_LUXR"/>
    <property type="match status" value="1"/>
</dbReference>
<dbReference type="Gene3D" id="1.10.10.10">
    <property type="entry name" value="Winged helix-like DNA-binding domain superfamily/Winged helix DNA-binding domain"/>
    <property type="match status" value="1"/>
</dbReference>
<organism evidence="5 6">
    <name type="scientific">Anoxybacteroides amylolyticum</name>
    <dbReference type="NCBI Taxonomy" id="294699"/>
    <lineage>
        <taxon>Bacteria</taxon>
        <taxon>Bacillati</taxon>
        <taxon>Bacillota</taxon>
        <taxon>Bacilli</taxon>
        <taxon>Bacillales</taxon>
        <taxon>Anoxybacillaceae</taxon>
        <taxon>Anoxybacteroides</taxon>
    </lineage>
</organism>
<feature type="domain" description="HTH luxR-type" evidence="4">
    <location>
        <begin position="433"/>
        <end position="498"/>
    </location>
</feature>
<keyword evidence="2" id="KW-0238">DNA-binding</keyword>
<dbReference type="CDD" id="cd06170">
    <property type="entry name" value="LuxR_C_like"/>
    <property type="match status" value="1"/>
</dbReference>
<dbReference type="InterPro" id="IPR016032">
    <property type="entry name" value="Sig_transdc_resp-reg_C-effctor"/>
</dbReference>
<dbReference type="InterPro" id="IPR036388">
    <property type="entry name" value="WH-like_DNA-bd_sf"/>
</dbReference>
<dbReference type="AlphaFoldDB" id="A0A160F2Q2"/>
<evidence type="ECO:0000256" key="2">
    <source>
        <dbReference type="ARBA" id="ARBA00023125"/>
    </source>
</evidence>
<dbReference type="InterPro" id="IPR000792">
    <property type="entry name" value="Tscrpt_reg_LuxR_C"/>
</dbReference>
<keyword evidence="6" id="KW-1185">Reference proteome</keyword>
<proteinExistence type="predicted"/>
<dbReference type="PANTHER" id="PTHR44688">
    <property type="entry name" value="DNA-BINDING TRANSCRIPTIONAL ACTIVATOR DEVR_DOSR"/>
    <property type="match status" value="1"/>
</dbReference>
<dbReference type="KEGG" id="aamy:GFC30_2480"/>
<name>A0A160F2Q2_9BACL</name>